<dbReference type="GO" id="GO:0005634">
    <property type="term" value="C:nucleus"/>
    <property type="evidence" value="ECO:0007669"/>
    <property type="project" value="UniProtKB-SubCell"/>
</dbReference>
<evidence type="ECO:0000256" key="9">
    <source>
        <dbReference type="ARBA" id="ARBA00042761"/>
    </source>
</evidence>
<dbReference type="AlphaFoldDB" id="A0AAD7C089"/>
<name>A0AAD7C089_9AGAR</name>
<dbReference type="InterPro" id="IPR051132">
    <property type="entry name" value="3-5_Exonuclease_domain"/>
</dbReference>
<dbReference type="GO" id="GO:0008408">
    <property type="term" value="F:3'-5' exonuclease activity"/>
    <property type="evidence" value="ECO:0007669"/>
    <property type="project" value="InterPro"/>
</dbReference>
<dbReference type="GO" id="GO:0006139">
    <property type="term" value="P:nucleobase-containing compound metabolic process"/>
    <property type="evidence" value="ECO:0007669"/>
    <property type="project" value="InterPro"/>
</dbReference>
<sequence>MFLGLVPPVIYTWPRAFQDGSRDFYKSAAEICTRCLNLASIFDGRSRLLNGLPPLVEHFHHPIALPPIDFLKPYPPLPIDHSNIPPGTPYSTPTYIVCETEDDADDNLLGITPWTFIGFDIEWEGQDPRMSPSAKEALRLEQVKTHRTFVADWDSILICVVQIAVQGRPVIVLDLVKMRAVPKHFRRIVLDKRIFKVGAGIQNDGFRLWRDLCLNLNSAISLSYLAKLAYPHSFRPTDKFCVEPGLDKIVWAITGYTISKNCRRQNWKNRPLEQNLLDYAATDAASALEAFRTLYRTLDTSRVKYRVNYGWCTFHVVNGLAVDVGDSTKCWVAECPWWSEEPGVGFLDAEFGPWCRGVAE</sequence>
<evidence type="ECO:0000256" key="4">
    <source>
        <dbReference type="ARBA" id="ARBA00022801"/>
    </source>
</evidence>
<evidence type="ECO:0000256" key="7">
    <source>
        <dbReference type="ARBA" id="ARBA00023242"/>
    </source>
</evidence>
<proteinExistence type="predicted"/>
<reference evidence="11" key="1">
    <citation type="submission" date="2023-03" db="EMBL/GenBank/DDBJ databases">
        <title>Massive genome expansion in bonnet fungi (Mycena s.s.) driven by repeated elements and novel gene families across ecological guilds.</title>
        <authorList>
            <consortium name="Lawrence Berkeley National Laboratory"/>
            <person name="Harder C.B."/>
            <person name="Miyauchi S."/>
            <person name="Viragh M."/>
            <person name="Kuo A."/>
            <person name="Thoen E."/>
            <person name="Andreopoulos B."/>
            <person name="Lu D."/>
            <person name="Skrede I."/>
            <person name="Drula E."/>
            <person name="Henrissat B."/>
            <person name="Morin E."/>
            <person name="Kohler A."/>
            <person name="Barry K."/>
            <person name="LaButti K."/>
            <person name="Morin E."/>
            <person name="Salamov A."/>
            <person name="Lipzen A."/>
            <person name="Mereny Z."/>
            <person name="Hegedus B."/>
            <person name="Baldrian P."/>
            <person name="Stursova M."/>
            <person name="Weitz H."/>
            <person name="Taylor A."/>
            <person name="Grigoriev I.V."/>
            <person name="Nagy L.G."/>
            <person name="Martin F."/>
            <person name="Kauserud H."/>
        </authorList>
    </citation>
    <scope>NUCLEOTIDE SEQUENCE</scope>
    <source>
        <strain evidence="11">9284</strain>
    </source>
</reference>
<dbReference type="InterPro" id="IPR002562">
    <property type="entry name" value="3'-5'_exonuclease_dom"/>
</dbReference>
<evidence type="ECO:0000313" key="12">
    <source>
        <dbReference type="Proteomes" id="UP001221142"/>
    </source>
</evidence>
<dbReference type="SUPFAM" id="SSF53098">
    <property type="entry name" value="Ribonuclease H-like"/>
    <property type="match status" value="1"/>
</dbReference>
<dbReference type="PANTHER" id="PTHR13620:SF109">
    <property type="entry name" value="3'-5' EXONUCLEASE"/>
    <property type="match status" value="1"/>
</dbReference>
<keyword evidence="12" id="KW-1185">Reference proteome</keyword>
<protein>
    <recommendedName>
        <fullName evidence="8">3'-5' exonuclease</fullName>
    </recommendedName>
    <alternativeName>
        <fullName evidence="9">Werner Syndrome-like exonuclease</fullName>
    </alternativeName>
</protein>
<evidence type="ECO:0000256" key="1">
    <source>
        <dbReference type="ARBA" id="ARBA00004123"/>
    </source>
</evidence>
<dbReference type="EMBL" id="JARKIF010000007">
    <property type="protein sequence ID" value="KAJ7635217.1"/>
    <property type="molecule type" value="Genomic_DNA"/>
</dbReference>
<comment type="subcellular location">
    <subcellularLocation>
        <location evidence="1">Nucleus</location>
    </subcellularLocation>
</comment>
<gene>
    <name evidence="11" type="ORF">FB45DRAFT_1026102</name>
</gene>
<comment type="caution">
    <text evidence="11">The sequence shown here is derived from an EMBL/GenBank/DDBJ whole genome shotgun (WGS) entry which is preliminary data.</text>
</comment>
<dbReference type="InterPro" id="IPR012337">
    <property type="entry name" value="RNaseH-like_sf"/>
</dbReference>
<feature type="domain" description="3'-5' exonuclease" evidence="10">
    <location>
        <begin position="157"/>
        <end position="296"/>
    </location>
</feature>
<keyword evidence="4" id="KW-0378">Hydrolase</keyword>
<dbReference type="InterPro" id="IPR036397">
    <property type="entry name" value="RNaseH_sf"/>
</dbReference>
<keyword evidence="2" id="KW-0540">Nuclease</keyword>
<dbReference type="Pfam" id="PF01612">
    <property type="entry name" value="DNA_pol_A_exo1"/>
    <property type="match status" value="1"/>
</dbReference>
<keyword evidence="3" id="KW-0479">Metal-binding</keyword>
<organism evidence="11 12">
    <name type="scientific">Roridomyces roridus</name>
    <dbReference type="NCBI Taxonomy" id="1738132"/>
    <lineage>
        <taxon>Eukaryota</taxon>
        <taxon>Fungi</taxon>
        <taxon>Dikarya</taxon>
        <taxon>Basidiomycota</taxon>
        <taxon>Agaricomycotina</taxon>
        <taxon>Agaricomycetes</taxon>
        <taxon>Agaricomycetidae</taxon>
        <taxon>Agaricales</taxon>
        <taxon>Marasmiineae</taxon>
        <taxon>Mycenaceae</taxon>
        <taxon>Roridomyces</taxon>
    </lineage>
</organism>
<evidence type="ECO:0000256" key="2">
    <source>
        <dbReference type="ARBA" id="ARBA00022722"/>
    </source>
</evidence>
<evidence type="ECO:0000256" key="6">
    <source>
        <dbReference type="ARBA" id="ARBA00022842"/>
    </source>
</evidence>
<evidence type="ECO:0000256" key="8">
    <source>
        <dbReference type="ARBA" id="ARBA00040531"/>
    </source>
</evidence>
<evidence type="ECO:0000256" key="3">
    <source>
        <dbReference type="ARBA" id="ARBA00022723"/>
    </source>
</evidence>
<dbReference type="PANTHER" id="PTHR13620">
    <property type="entry name" value="3-5 EXONUCLEASE"/>
    <property type="match status" value="1"/>
</dbReference>
<dbReference type="GO" id="GO:0046872">
    <property type="term" value="F:metal ion binding"/>
    <property type="evidence" value="ECO:0007669"/>
    <property type="project" value="UniProtKB-KW"/>
</dbReference>
<accession>A0AAD7C089</accession>
<evidence type="ECO:0000313" key="11">
    <source>
        <dbReference type="EMBL" id="KAJ7635217.1"/>
    </source>
</evidence>
<dbReference type="Proteomes" id="UP001221142">
    <property type="component" value="Unassembled WGS sequence"/>
</dbReference>
<keyword evidence="7" id="KW-0539">Nucleus</keyword>
<keyword evidence="6" id="KW-0460">Magnesium</keyword>
<dbReference type="Gene3D" id="3.30.420.10">
    <property type="entry name" value="Ribonuclease H-like superfamily/Ribonuclease H"/>
    <property type="match status" value="1"/>
</dbReference>
<dbReference type="GO" id="GO:0003676">
    <property type="term" value="F:nucleic acid binding"/>
    <property type="evidence" value="ECO:0007669"/>
    <property type="project" value="InterPro"/>
</dbReference>
<evidence type="ECO:0000256" key="5">
    <source>
        <dbReference type="ARBA" id="ARBA00022839"/>
    </source>
</evidence>
<keyword evidence="5" id="KW-0269">Exonuclease</keyword>
<evidence type="ECO:0000259" key="10">
    <source>
        <dbReference type="Pfam" id="PF01612"/>
    </source>
</evidence>